<organism evidence="3 4">
    <name type="scientific">Paenibacillus chungangensis</name>
    <dbReference type="NCBI Taxonomy" id="696535"/>
    <lineage>
        <taxon>Bacteria</taxon>
        <taxon>Bacillati</taxon>
        <taxon>Bacillota</taxon>
        <taxon>Bacilli</taxon>
        <taxon>Bacillales</taxon>
        <taxon>Paenibacillaceae</taxon>
        <taxon>Paenibacillus</taxon>
    </lineage>
</organism>
<feature type="domain" description="GerMN" evidence="2">
    <location>
        <begin position="100"/>
        <end position="192"/>
    </location>
</feature>
<dbReference type="RefSeq" id="WP_377568806.1">
    <property type="nucleotide sequence ID" value="NZ_JBHTJZ010000073.1"/>
</dbReference>
<keyword evidence="4" id="KW-1185">Reference proteome</keyword>
<accession>A0ABW3HXL2</accession>
<feature type="domain" description="GerMN" evidence="2">
    <location>
        <begin position="253"/>
        <end position="338"/>
    </location>
</feature>
<evidence type="ECO:0000256" key="1">
    <source>
        <dbReference type="SAM" id="MobiDB-lite"/>
    </source>
</evidence>
<evidence type="ECO:0000259" key="2">
    <source>
        <dbReference type="SMART" id="SM00909"/>
    </source>
</evidence>
<protein>
    <submittedName>
        <fullName evidence="3">GerMN domain-containing protein</fullName>
    </submittedName>
</protein>
<sequence length="358" mass="38679">MIGRRWIRHTALVALVVLPVLTAGCSLFSKETSQPIDPPPLDQSGSQVDMTDDAGSEQTSMGSLPSEGDVPRMTVYLQDPDGYLAPVALPYTLADGVLPGQKALEMMVENGAYAAGVPEGFRAMLPQGTRILNYDVNPDTKIATVDFSESFVSYNPQDERAMLESIAWTLTASPEVKGVELYVEGERLSEMPIAGYPLDEALTRGIGINIEIAEGVAYNASFPVTLYFSNQTLNEEQYYVPVTRLVARSDSALHAAMEELIEGPIDNNLTGVIIPGMEVASIEEIDGVVTVDLLDETYEDGLPIPAEMLEAVVLSLTENTDAAAVQVMINGQSGIMDDHNRSYSEPVGRNHHVNALKS</sequence>
<proteinExistence type="predicted"/>
<dbReference type="InterPro" id="IPR019606">
    <property type="entry name" value="GerMN"/>
</dbReference>
<comment type="caution">
    <text evidence="3">The sequence shown here is derived from an EMBL/GenBank/DDBJ whole genome shotgun (WGS) entry which is preliminary data.</text>
</comment>
<dbReference type="Proteomes" id="UP001596989">
    <property type="component" value="Unassembled WGS sequence"/>
</dbReference>
<reference evidence="4" key="1">
    <citation type="journal article" date="2019" name="Int. J. Syst. Evol. Microbiol.">
        <title>The Global Catalogue of Microorganisms (GCM) 10K type strain sequencing project: providing services to taxonomists for standard genome sequencing and annotation.</title>
        <authorList>
            <consortium name="The Broad Institute Genomics Platform"/>
            <consortium name="The Broad Institute Genome Sequencing Center for Infectious Disease"/>
            <person name="Wu L."/>
            <person name="Ma J."/>
        </authorList>
    </citation>
    <scope>NUCLEOTIDE SEQUENCE [LARGE SCALE GENOMIC DNA]</scope>
    <source>
        <strain evidence="4">CCUG 59129</strain>
    </source>
</reference>
<name>A0ABW3HXL2_9BACL</name>
<dbReference type="SMART" id="SM00909">
    <property type="entry name" value="Germane"/>
    <property type="match status" value="2"/>
</dbReference>
<gene>
    <name evidence="3" type="ORF">ACFQ2I_23390</name>
</gene>
<dbReference type="Pfam" id="PF10646">
    <property type="entry name" value="Germane"/>
    <property type="match status" value="2"/>
</dbReference>
<dbReference type="PROSITE" id="PS51257">
    <property type="entry name" value="PROKAR_LIPOPROTEIN"/>
    <property type="match status" value="1"/>
</dbReference>
<feature type="region of interest" description="Disordered" evidence="1">
    <location>
        <begin position="31"/>
        <end position="72"/>
    </location>
</feature>
<dbReference type="EMBL" id="JBHTJZ010000073">
    <property type="protein sequence ID" value="MFD0962290.1"/>
    <property type="molecule type" value="Genomic_DNA"/>
</dbReference>
<evidence type="ECO:0000313" key="3">
    <source>
        <dbReference type="EMBL" id="MFD0962290.1"/>
    </source>
</evidence>
<evidence type="ECO:0000313" key="4">
    <source>
        <dbReference type="Proteomes" id="UP001596989"/>
    </source>
</evidence>